<dbReference type="GO" id="GO:0003677">
    <property type="term" value="F:DNA binding"/>
    <property type="evidence" value="ECO:0000318"/>
    <property type="project" value="GO_Central"/>
</dbReference>
<dbReference type="EnsemblMetazoa" id="HelroT158544">
    <property type="protein sequence ID" value="HelroP158544"/>
    <property type="gene ID" value="HelroG158544"/>
</dbReference>
<dbReference type="OMA" id="FNTIFTM"/>
<feature type="domain" description="DDE-1" evidence="1">
    <location>
        <begin position="232"/>
        <end position="302"/>
    </location>
</feature>
<evidence type="ECO:0000259" key="1">
    <source>
        <dbReference type="Pfam" id="PF03184"/>
    </source>
</evidence>
<keyword evidence="4" id="KW-1185">Reference proteome</keyword>
<dbReference type="InterPro" id="IPR050863">
    <property type="entry name" value="CenT-Element_Derived"/>
</dbReference>
<dbReference type="EMBL" id="AMQM01000072">
    <property type="status" value="NOT_ANNOTATED_CDS"/>
    <property type="molecule type" value="Genomic_DNA"/>
</dbReference>
<reference evidence="4" key="1">
    <citation type="submission" date="2012-12" db="EMBL/GenBank/DDBJ databases">
        <authorList>
            <person name="Hellsten U."/>
            <person name="Grimwood J."/>
            <person name="Chapman J.A."/>
            <person name="Shapiro H."/>
            <person name="Aerts A."/>
            <person name="Otillar R.P."/>
            <person name="Terry A.Y."/>
            <person name="Boore J.L."/>
            <person name="Simakov O."/>
            <person name="Marletaz F."/>
            <person name="Cho S.-J."/>
            <person name="Edsinger-Gonzales E."/>
            <person name="Havlak P."/>
            <person name="Kuo D.-H."/>
            <person name="Larsson T."/>
            <person name="Lv J."/>
            <person name="Arendt D."/>
            <person name="Savage R."/>
            <person name="Osoegawa K."/>
            <person name="de Jong P."/>
            <person name="Lindberg D.R."/>
            <person name="Seaver E.C."/>
            <person name="Weisblat D.A."/>
            <person name="Putnam N.H."/>
            <person name="Grigoriev I.V."/>
            <person name="Rokhsar D.S."/>
        </authorList>
    </citation>
    <scope>NUCLEOTIDE SEQUENCE</scope>
</reference>
<sequence length="322" mass="36839">MRKLAKIVHPRFKLAFLHDDQTHVRKNVADIEIAESAQAQLLSKVIRKYGVPAKTLRRHQTAMTTSSGTIKLGRFNTIFTMDQELQLVDILQNRGKSLFGMTTTDVRKVDHPFHVDTQMAGLDWLYDFLRRHPILSIRKPEPMNISRLVGFDREQIWNVNETGISTVQKPVKVVGTKGARQVGKITSGERGHTVTVFCATYIPPMFTFPIKRMVDSLMNGCPPNSIGACTPSCWSDNDCFVKWLQHFVSIVKPSMNDKHIILLDGHHSHKTLESVMFVRDNGIELLTFPAHLYSFFQQFEVSLQFFSRFMDDGKQMSKNNFL</sequence>
<dbReference type="AlphaFoldDB" id="T1EMX9"/>
<reference evidence="3" key="3">
    <citation type="submission" date="2015-06" db="UniProtKB">
        <authorList>
            <consortium name="EnsemblMetazoa"/>
        </authorList>
    </citation>
    <scope>IDENTIFICATION</scope>
</reference>
<name>T1EMX9_HELRO</name>
<dbReference type="GeneID" id="20197929"/>
<organism evidence="3 4">
    <name type="scientific">Helobdella robusta</name>
    <name type="common">Californian leech</name>
    <dbReference type="NCBI Taxonomy" id="6412"/>
    <lineage>
        <taxon>Eukaryota</taxon>
        <taxon>Metazoa</taxon>
        <taxon>Spiralia</taxon>
        <taxon>Lophotrochozoa</taxon>
        <taxon>Annelida</taxon>
        <taxon>Clitellata</taxon>
        <taxon>Hirudinea</taxon>
        <taxon>Rhynchobdellida</taxon>
        <taxon>Glossiphoniidae</taxon>
        <taxon>Helobdella</taxon>
    </lineage>
</organism>
<dbReference type="Proteomes" id="UP000015101">
    <property type="component" value="Unassembled WGS sequence"/>
</dbReference>
<dbReference type="InterPro" id="IPR004875">
    <property type="entry name" value="DDE_SF_endonuclease_dom"/>
</dbReference>
<dbReference type="KEGG" id="hro:HELRODRAFT_158544"/>
<accession>T1EMX9</accession>
<evidence type="ECO:0000313" key="3">
    <source>
        <dbReference type="EnsemblMetazoa" id="HelroP158544"/>
    </source>
</evidence>
<dbReference type="EMBL" id="KB095811">
    <property type="protein sequence ID" value="ESO12118.1"/>
    <property type="molecule type" value="Genomic_DNA"/>
</dbReference>
<proteinExistence type="predicted"/>
<protein>
    <recommendedName>
        <fullName evidence="1">DDE-1 domain-containing protein</fullName>
    </recommendedName>
</protein>
<dbReference type="PANTHER" id="PTHR19303:SF71">
    <property type="entry name" value="ZINC FINGER PHD-TYPE DOMAIN-CONTAINING PROTEIN"/>
    <property type="match status" value="1"/>
</dbReference>
<evidence type="ECO:0000313" key="2">
    <source>
        <dbReference type="EMBL" id="ESO12118.1"/>
    </source>
</evidence>
<dbReference type="GO" id="GO:0005634">
    <property type="term" value="C:nucleus"/>
    <property type="evidence" value="ECO:0000318"/>
    <property type="project" value="GO_Central"/>
</dbReference>
<dbReference type="CTD" id="20197929"/>
<dbReference type="STRING" id="6412.T1EMX9"/>
<gene>
    <name evidence="3" type="primary">20197929</name>
    <name evidence="2" type="ORF">HELRODRAFT_158544</name>
</gene>
<dbReference type="PANTHER" id="PTHR19303">
    <property type="entry name" value="TRANSPOSON"/>
    <property type="match status" value="1"/>
</dbReference>
<dbReference type="InParanoid" id="T1EMX9"/>
<dbReference type="RefSeq" id="XP_009008838.1">
    <property type="nucleotide sequence ID" value="XM_009010590.1"/>
</dbReference>
<dbReference type="HOGENOM" id="CLU_013929_10_1_1"/>
<evidence type="ECO:0000313" key="4">
    <source>
        <dbReference type="Proteomes" id="UP000015101"/>
    </source>
</evidence>
<dbReference type="Pfam" id="PF03184">
    <property type="entry name" value="DDE_1"/>
    <property type="match status" value="1"/>
</dbReference>
<reference evidence="2 4" key="2">
    <citation type="journal article" date="2013" name="Nature">
        <title>Insights into bilaterian evolution from three spiralian genomes.</title>
        <authorList>
            <person name="Simakov O."/>
            <person name="Marletaz F."/>
            <person name="Cho S.J."/>
            <person name="Edsinger-Gonzales E."/>
            <person name="Havlak P."/>
            <person name="Hellsten U."/>
            <person name="Kuo D.H."/>
            <person name="Larsson T."/>
            <person name="Lv J."/>
            <person name="Arendt D."/>
            <person name="Savage R."/>
            <person name="Osoegawa K."/>
            <person name="de Jong P."/>
            <person name="Grimwood J."/>
            <person name="Chapman J.A."/>
            <person name="Shapiro H."/>
            <person name="Aerts A."/>
            <person name="Otillar R.P."/>
            <person name="Terry A.Y."/>
            <person name="Boore J.L."/>
            <person name="Grigoriev I.V."/>
            <person name="Lindberg D.R."/>
            <person name="Seaver E.C."/>
            <person name="Weisblat D.A."/>
            <person name="Putnam N.H."/>
            <person name="Rokhsar D.S."/>
        </authorList>
    </citation>
    <scope>NUCLEOTIDE SEQUENCE</scope>
</reference>
<dbReference type="eggNOG" id="KOG3105">
    <property type="taxonomic scope" value="Eukaryota"/>
</dbReference>
<dbReference type="OrthoDB" id="6277218at2759"/>